<gene>
    <name evidence="3" type="ORF">L1049_026100</name>
</gene>
<feature type="signal peptide" evidence="1">
    <location>
        <begin position="1"/>
        <end position="21"/>
    </location>
</feature>
<dbReference type="InterPro" id="IPR056561">
    <property type="entry name" value="NFP_LYK_LysM1"/>
</dbReference>
<dbReference type="EMBL" id="JBBPBK010000014">
    <property type="protein sequence ID" value="KAK9270519.1"/>
    <property type="molecule type" value="Genomic_DNA"/>
</dbReference>
<keyword evidence="1" id="KW-0732">Signal</keyword>
<dbReference type="Proteomes" id="UP001415857">
    <property type="component" value="Unassembled WGS sequence"/>
</dbReference>
<dbReference type="AlphaFoldDB" id="A0AAP0NFR8"/>
<evidence type="ECO:0000313" key="4">
    <source>
        <dbReference type="Proteomes" id="UP001415857"/>
    </source>
</evidence>
<feature type="chain" id="PRO_5043013418" description="NFP/LYK4/5 first LysM domain-containing protein" evidence="1">
    <location>
        <begin position="22"/>
        <end position="129"/>
    </location>
</feature>
<comment type="caution">
    <text evidence="3">The sequence shown here is derived from an EMBL/GenBank/DDBJ whole genome shotgun (WGS) entry which is preliminary data.</text>
</comment>
<reference evidence="3 4" key="1">
    <citation type="journal article" date="2024" name="Plant J.">
        <title>Genome sequences and population genomics reveal climatic adaptation and genomic divergence between two closely related sweetgum species.</title>
        <authorList>
            <person name="Xu W.Q."/>
            <person name="Ren C.Q."/>
            <person name="Zhang X.Y."/>
            <person name="Comes H.P."/>
            <person name="Liu X.H."/>
            <person name="Li Y.G."/>
            <person name="Kettle C.J."/>
            <person name="Jalonen R."/>
            <person name="Gaisberger H."/>
            <person name="Ma Y.Z."/>
            <person name="Qiu Y.X."/>
        </authorList>
    </citation>
    <scope>NUCLEOTIDE SEQUENCE [LARGE SCALE GENOMIC DNA]</scope>
    <source>
        <strain evidence="3">Hangzhou</strain>
    </source>
</reference>
<evidence type="ECO:0000259" key="2">
    <source>
        <dbReference type="Pfam" id="PF23446"/>
    </source>
</evidence>
<name>A0AAP0NFR8_LIQFO</name>
<proteinExistence type="predicted"/>
<organism evidence="3 4">
    <name type="scientific">Liquidambar formosana</name>
    <name type="common">Formosan gum</name>
    <dbReference type="NCBI Taxonomy" id="63359"/>
    <lineage>
        <taxon>Eukaryota</taxon>
        <taxon>Viridiplantae</taxon>
        <taxon>Streptophyta</taxon>
        <taxon>Embryophyta</taxon>
        <taxon>Tracheophyta</taxon>
        <taxon>Spermatophyta</taxon>
        <taxon>Magnoliopsida</taxon>
        <taxon>eudicotyledons</taxon>
        <taxon>Gunneridae</taxon>
        <taxon>Pentapetalae</taxon>
        <taxon>Saxifragales</taxon>
        <taxon>Altingiaceae</taxon>
        <taxon>Liquidambar</taxon>
    </lineage>
</organism>
<keyword evidence="4" id="KW-1185">Reference proteome</keyword>
<evidence type="ECO:0000313" key="3">
    <source>
        <dbReference type="EMBL" id="KAK9270519.1"/>
    </source>
</evidence>
<dbReference type="InterPro" id="IPR052611">
    <property type="entry name" value="Plant_RLK_LysM"/>
</dbReference>
<feature type="domain" description="NFP/LYK4/5 first LysM" evidence="2">
    <location>
        <begin position="60"/>
        <end position="117"/>
    </location>
</feature>
<evidence type="ECO:0000256" key="1">
    <source>
        <dbReference type="SAM" id="SignalP"/>
    </source>
</evidence>
<accession>A0AAP0NFR8</accession>
<dbReference type="Pfam" id="PF23446">
    <property type="entry name" value="LysM1_NFP_LYK"/>
    <property type="match status" value="1"/>
</dbReference>
<dbReference type="PANTHER" id="PTHR45927:SF6">
    <property type="entry name" value="PROTEIN LYK5"/>
    <property type="match status" value="1"/>
</dbReference>
<sequence>MALLSTLVLLVVLWQFHVSDCQQVYVNNKQNDCYNTYGSTDGFVNYNYTDGFVCNGASSSCVSYLTFRSSPPNYDSAPTIGYLLGAEPSLISQINNISDVDKIPADTLVIVPVNCSCSGLTPSTTAPTS</sequence>
<dbReference type="PANTHER" id="PTHR45927">
    <property type="entry name" value="LYSM-DOMAIN RECEPTOR-LIKE KINASE-RELATED"/>
    <property type="match status" value="1"/>
</dbReference>
<protein>
    <recommendedName>
        <fullName evidence="2">NFP/LYK4/5 first LysM domain-containing protein</fullName>
    </recommendedName>
</protein>